<dbReference type="OrthoDB" id="9936935at2"/>
<evidence type="ECO:0000313" key="2">
    <source>
        <dbReference type="Proteomes" id="UP000219573"/>
    </source>
</evidence>
<gene>
    <name evidence="1" type="ORF">SAMN06265827_101189</name>
</gene>
<name>A0A285F4J5_9FIRM</name>
<dbReference type="AlphaFoldDB" id="A0A285F4J5"/>
<dbReference type="Proteomes" id="UP000219573">
    <property type="component" value="Unassembled WGS sequence"/>
</dbReference>
<sequence>MCPFLLIANSNLFPSAKTFTEFERFKDKLIEASECISGECHWYYEASGECKLNQLTRLEDIYTALMRN</sequence>
<keyword evidence="2" id="KW-1185">Reference proteome</keyword>
<evidence type="ECO:0000313" key="1">
    <source>
        <dbReference type="EMBL" id="SNY05973.1"/>
    </source>
</evidence>
<dbReference type="EMBL" id="OBDZ01000001">
    <property type="protein sequence ID" value="SNY05973.1"/>
    <property type="molecule type" value="Genomic_DNA"/>
</dbReference>
<dbReference type="RefSeq" id="WP_097016227.1">
    <property type="nucleotide sequence ID" value="NZ_OBDZ01000001.1"/>
</dbReference>
<protein>
    <submittedName>
        <fullName evidence="1">Uncharacterized protein</fullName>
    </submittedName>
</protein>
<reference evidence="2" key="1">
    <citation type="submission" date="2017-09" db="EMBL/GenBank/DDBJ databases">
        <authorList>
            <person name="Varghese N."/>
            <person name="Submissions S."/>
        </authorList>
    </citation>
    <scope>NUCLEOTIDE SEQUENCE [LARGE SCALE GENOMIC DNA]</scope>
    <source>
        <strain evidence="2">MSL47</strain>
    </source>
</reference>
<organism evidence="1 2">
    <name type="scientific">Orenia metallireducens</name>
    <dbReference type="NCBI Taxonomy" id="1413210"/>
    <lineage>
        <taxon>Bacteria</taxon>
        <taxon>Bacillati</taxon>
        <taxon>Bacillota</taxon>
        <taxon>Clostridia</taxon>
        <taxon>Halanaerobiales</taxon>
        <taxon>Halobacteroidaceae</taxon>
        <taxon>Orenia</taxon>
    </lineage>
</organism>
<proteinExistence type="predicted"/>
<accession>A0A285F4J5</accession>